<dbReference type="InterPro" id="IPR009057">
    <property type="entry name" value="Homeodomain-like_sf"/>
</dbReference>
<evidence type="ECO:0000256" key="1">
    <source>
        <dbReference type="ARBA" id="ARBA00023125"/>
    </source>
</evidence>
<gene>
    <name evidence="4" type="ORF">DYB31_007212</name>
</gene>
<keyword evidence="1" id="KW-0238">DNA-binding</keyword>
<organism evidence="4 5">
    <name type="scientific">Aphanomyces astaci</name>
    <name type="common">Crayfish plague agent</name>
    <dbReference type="NCBI Taxonomy" id="112090"/>
    <lineage>
        <taxon>Eukaryota</taxon>
        <taxon>Sar</taxon>
        <taxon>Stramenopiles</taxon>
        <taxon>Oomycota</taxon>
        <taxon>Saprolegniomycetes</taxon>
        <taxon>Saprolegniales</taxon>
        <taxon>Verrucalvaceae</taxon>
        <taxon>Aphanomyces</taxon>
    </lineage>
</organism>
<proteinExistence type="predicted"/>
<reference evidence="4 5" key="1">
    <citation type="submission" date="2018-08" db="EMBL/GenBank/DDBJ databases">
        <title>Aphanomyces genome sequencing and annotation.</title>
        <authorList>
            <person name="Minardi D."/>
            <person name="Oidtmann B."/>
            <person name="Van Der Giezen M."/>
            <person name="Studholme D.J."/>
        </authorList>
    </citation>
    <scope>NUCLEOTIDE SEQUENCE [LARGE SCALE GENOMIC DNA]</scope>
    <source>
        <strain evidence="4 5">197901</strain>
    </source>
</reference>
<comment type="caution">
    <text evidence="4">The sequence shown here is derived from an EMBL/GenBank/DDBJ whole genome shotgun (WGS) entry which is preliminary data.</text>
</comment>
<dbReference type="PANTHER" id="PTHR19303">
    <property type="entry name" value="TRANSPOSON"/>
    <property type="match status" value="1"/>
</dbReference>
<dbReference type="PANTHER" id="PTHR19303:SF57">
    <property type="entry name" value="HTH CENPB-TYPE DOMAIN-CONTAINING PROTEIN"/>
    <property type="match status" value="1"/>
</dbReference>
<evidence type="ECO:0000259" key="3">
    <source>
        <dbReference type="PROSITE" id="PS51253"/>
    </source>
</evidence>
<dbReference type="SUPFAM" id="SSF46689">
    <property type="entry name" value="Homeodomain-like"/>
    <property type="match status" value="1"/>
</dbReference>
<dbReference type="InterPro" id="IPR006600">
    <property type="entry name" value="HTH_CenpB_DNA-bd_dom"/>
</dbReference>
<dbReference type="GO" id="GO:0005634">
    <property type="term" value="C:nucleus"/>
    <property type="evidence" value="ECO:0007669"/>
    <property type="project" value="TreeGrafter"/>
</dbReference>
<evidence type="ECO:0000313" key="5">
    <source>
        <dbReference type="Proteomes" id="UP000266196"/>
    </source>
</evidence>
<feature type="domain" description="HTH CENPB-type" evidence="3">
    <location>
        <begin position="102"/>
        <end position="175"/>
    </location>
</feature>
<evidence type="ECO:0000313" key="4">
    <source>
        <dbReference type="EMBL" id="RHY88917.1"/>
    </source>
</evidence>
<feature type="region of interest" description="Disordered" evidence="2">
    <location>
        <begin position="838"/>
        <end position="874"/>
    </location>
</feature>
<feature type="non-terminal residue" evidence="4">
    <location>
        <position position="874"/>
    </location>
</feature>
<sequence length="874" mass="98497">MADNADTVIARRKSPGRPAFKYGRKAVPKLFKNNTVGYKQRLEAIITVSEIGMCSLLDTYCANSTATERESTRKKVHGWVARRQHIEAMANRACTSHQKTARLRGIGTTLPQEAEEQLTRWMHGMRKDGIPVTYTMLRLMALETAIDVGQTEAEFKAGWHWIRGFKQRNNLTFRTKTRVGQDTNGDGARTLEDAFADQTGVNYEYLPTKTLNAAKENTVWVKCSGKTKDRATAMLLADSTGAKHPLFLVLKTTKSTVKEVVQENVKKRQGFGKKVWREVLPLQRAHRCQIYGNPTAWWNAGISLAFLKFHFASRADRATKKVMLIWDDFSAHFTEEVVAYAESLNVVLERVPPRFTWICQPADVAWIRPLKVMLRAHWLDELKRQVRLSKATGSNLGDRIKLLRAYENSPLSASAICAIEGIARSTWLAWLTKKAKYYQRLVISHGASVPLPADKDPSDVREDTDIGSDGGYGRTEPQVWNAPALPQPPTFSGSTKSERLAFMREYKKYLGQINALQCNGSRPFAMHVSACMDGSRCSTSNATTIPITNDEWVAWFNSAFEEDAQDLDVLKQRLQRAIRFDTMILDAESRVGRMLDKLMRWLEQDHQEWVVHQGGKRIVQVMAKSMKPESLKTAVQKKLQLQRNKVLKSDVFRYANWVRKFAAGHGREDAAKNNGRVGGKAEAIVHRTVEPPAKKGCLKCGDMSRRKDCIKVLVNQPQRQKTERGVLLENIVRVDDVLLDSGSDVTPVVMMRCVKFDCVTLDTTCRPFVLRGLKAWVDDASTATELIVSRPVIESLGFSVEDLLVGARKKKEEWDISSVPTNELSGIANVKRLMAEKLNPPEVDPDDGMDCATPEVYPKTSVDDEAERRRTKQG</sequence>
<protein>
    <recommendedName>
        <fullName evidence="3">HTH CENPB-type domain-containing protein</fullName>
    </recommendedName>
</protein>
<dbReference type="Proteomes" id="UP000266196">
    <property type="component" value="Unassembled WGS sequence"/>
</dbReference>
<dbReference type="Gene3D" id="1.10.10.60">
    <property type="entry name" value="Homeodomain-like"/>
    <property type="match status" value="1"/>
</dbReference>
<accession>A0A397EHA4</accession>
<name>A0A397EHA4_APHAT</name>
<dbReference type="GO" id="GO:0003677">
    <property type="term" value="F:DNA binding"/>
    <property type="evidence" value="ECO:0007669"/>
    <property type="project" value="UniProtKB-KW"/>
</dbReference>
<dbReference type="InterPro" id="IPR050863">
    <property type="entry name" value="CenT-Element_Derived"/>
</dbReference>
<dbReference type="Pfam" id="PF03221">
    <property type="entry name" value="HTH_Tnp_Tc5"/>
    <property type="match status" value="1"/>
</dbReference>
<dbReference type="PROSITE" id="PS51253">
    <property type="entry name" value="HTH_CENPB"/>
    <property type="match status" value="1"/>
</dbReference>
<dbReference type="SMART" id="SM00674">
    <property type="entry name" value="CENPB"/>
    <property type="match status" value="1"/>
</dbReference>
<dbReference type="Pfam" id="PF03184">
    <property type="entry name" value="DDE_1"/>
    <property type="match status" value="1"/>
</dbReference>
<dbReference type="VEuPathDB" id="FungiDB:H257_14841"/>
<dbReference type="EMBL" id="QUTE01018751">
    <property type="protein sequence ID" value="RHY88917.1"/>
    <property type="molecule type" value="Genomic_DNA"/>
</dbReference>
<dbReference type="AlphaFoldDB" id="A0A397EHA4"/>
<evidence type="ECO:0000256" key="2">
    <source>
        <dbReference type="SAM" id="MobiDB-lite"/>
    </source>
</evidence>
<dbReference type="InterPro" id="IPR004875">
    <property type="entry name" value="DDE_SF_endonuclease_dom"/>
</dbReference>